<feature type="non-terminal residue" evidence="1">
    <location>
        <position position="43"/>
    </location>
</feature>
<reference evidence="1" key="1">
    <citation type="submission" date="2021-06" db="EMBL/GenBank/DDBJ databases">
        <authorList>
            <person name="Kallberg Y."/>
            <person name="Tangrot J."/>
            <person name="Rosling A."/>
        </authorList>
    </citation>
    <scope>NUCLEOTIDE SEQUENCE</scope>
    <source>
        <strain evidence="1">AZ414A</strain>
    </source>
</reference>
<dbReference type="Proteomes" id="UP000789706">
    <property type="component" value="Unassembled WGS sequence"/>
</dbReference>
<evidence type="ECO:0000313" key="2">
    <source>
        <dbReference type="Proteomes" id="UP000789706"/>
    </source>
</evidence>
<dbReference type="AlphaFoldDB" id="A0A9N9HBI8"/>
<sequence length="43" mass="5028">HDSYLDITTYWINKEFKICNMVLNVGEMPYPHTSVEIACHVSK</sequence>
<comment type="caution">
    <text evidence="1">The sequence shown here is derived from an EMBL/GenBank/DDBJ whole genome shotgun (WGS) entry which is preliminary data.</text>
</comment>
<feature type="non-terminal residue" evidence="1">
    <location>
        <position position="1"/>
    </location>
</feature>
<dbReference type="OrthoDB" id="2433088at2759"/>
<dbReference type="EMBL" id="CAJVPK010008777">
    <property type="protein sequence ID" value="CAG8663019.1"/>
    <property type="molecule type" value="Genomic_DNA"/>
</dbReference>
<proteinExistence type="predicted"/>
<organism evidence="1 2">
    <name type="scientific">Diversispora eburnea</name>
    <dbReference type="NCBI Taxonomy" id="1213867"/>
    <lineage>
        <taxon>Eukaryota</taxon>
        <taxon>Fungi</taxon>
        <taxon>Fungi incertae sedis</taxon>
        <taxon>Mucoromycota</taxon>
        <taxon>Glomeromycotina</taxon>
        <taxon>Glomeromycetes</taxon>
        <taxon>Diversisporales</taxon>
        <taxon>Diversisporaceae</taxon>
        <taxon>Diversispora</taxon>
    </lineage>
</organism>
<gene>
    <name evidence="1" type="ORF">DEBURN_LOCUS11823</name>
</gene>
<name>A0A9N9HBI8_9GLOM</name>
<protein>
    <submittedName>
        <fullName evidence="1">10432_t:CDS:1</fullName>
    </submittedName>
</protein>
<keyword evidence="2" id="KW-1185">Reference proteome</keyword>
<accession>A0A9N9HBI8</accession>
<evidence type="ECO:0000313" key="1">
    <source>
        <dbReference type="EMBL" id="CAG8663019.1"/>
    </source>
</evidence>